<name>A0A8X6J6B1_NEPPI</name>
<gene>
    <name evidence="1" type="ORF">NPIL_461271</name>
</gene>
<reference evidence="1" key="1">
    <citation type="submission" date="2020-08" db="EMBL/GenBank/DDBJ databases">
        <title>Multicomponent nature underlies the extraordinary mechanical properties of spider dragline silk.</title>
        <authorList>
            <person name="Kono N."/>
            <person name="Nakamura H."/>
            <person name="Mori M."/>
            <person name="Yoshida Y."/>
            <person name="Ohtoshi R."/>
            <person name="Malay A.D."/>
            <person name="Moran D.A.P."/>
            <person name="Tomita M."/>
            <person name="Numata K."/>
            <person name="Arakawa K."/>
        </authorList>
    </citation>
    <scope>NUCLEOTIDE SEQUENCE</scope>
</reference>
<dbReference type="EMBL" id="BMAW01043472">
    <property type="protein sequence ID" value="GFS39600.1"/>
    <property type="molecule type" value="Genomic_DNA"/>
</dbReference>
<keyword evidence="2" id="KW-1185">Reference proteome</keyword>
<dbReference type="Proteomes" id="UP000887013">
    <property type="component" value="Unassembled WGS sequence"/>
</dbReference>
<evidence type="ECO:0000313" key="1">
    <source>
        <dbReference type="EMBL" id="GFS39600.1"/>
    </source>
</evidence>
<sequence>MVVCSQIFAPENYILSVMSEVGEARIDSESSHKCSIIHAFLRRAQKFTWKPYEGGGSINNLRSCDRLWPDV</sequence>
<organism evidence="1 2">
    <name type="scientific">Nephila pilipes</name>
    <name type="common">Giant wood spider</name>
    <name type="synonym">Nephila maculata</name>
    <dbReference type="NCBI Taxonomy" id="299642"/>
    <lineage>
        <taxon>Eukaryota</taxon>
        <taxon>Metazoa</taxon>
        <taxon>Ecdysozoa</taxon>
        <taxon>Arthropoda</taxon>
        <taxon>Chelicerata</taxon>
        <taxon>Arachnida</taxon>
        <taxon>Araneae</taxon>
        <taxon>Araneomorphae</taxon>
        <taxon>Entelegynae</taxon>
        <taxon>Araneoidea</taxon>
        <taxon>Nephilidae</taxon>
        <taxon>Nephila</taxon>
    </lineage>
</organism>
<accession>A0A8X6J6B1</accession>
<dbReference type="AlphaFoldDB" id="A0A8X6J6B1"/>
<evidence type="ECO:0000313" key="2">
    <source>
        <dbReference type="Proteomes" id="UP000887013"/>
    </source>
</evidence>
<proteinExistence type="predicted"/>
<protein>
    <submittedName>
        <fullName evidence="1">Uncharacterized protein</fullName>
    </submittedName>
</protein>
<feature type="non-terminal residue" evidence="1">
    <location>
        <position position="71"/>
    </location>
</feature>
<comment type="caution">
    <text evidence="1">The sequence shown here is derived from an EMBL/GenBank/DDBJ whole genome shotgun (WGS) entry which is preliminary data.</text>
</comment>